<dbReference type="GO" id="GO:0045165">
    <property type="term" value="P:cell fate commitment"/>
    <property type="evidence" value="ECO:0007669"/>
    <property type="project" value="TreeGrafter"/>
</dbReference>
<name>A0A9D4GEE3_DREPO</name>
<dbReference type="InterPro" id="IPR005817">
    <property type="entry name" value="Wnt"/>
</dbReference>
<accession>A0A9D4GEE3</accession>
<proteinExistence type="inferred from homology"/>
<keyword evidence="7" id="KW-1015">Disulfide bond</keyword>
<reference evidence="9" key="1">
    <citation type="journal article" date="2019" name="bioRxiv">
        <title>The Genome of the Zebra Mussel, Dreissena polymorpha: A Resource for Invasive Species Research.</title>
        <authorList>
            <person name="McCartney M.A."/>
            <person name="Auch B."/>
            <person name="Kono T."/>
            <person name="Mallez S."/>
            <person name="Zhang Y."/>
            <person name="Obille A."/>
            <person name="Becker A."/>
            <person name="Abrahante J.E."/>
            <person name="Garbe J."/>
            <person name="Badalamenti J.P."/>
            <person name="Herman A."/>
            <person name="Mangelson H."/>
            <person name="Liachko I."/>
            <person name="Sullivan S."/>
            <person name="Sone E.D."/>
            <person name="Koren S."/>
            <person name="Silverstein K.A.T."/>
            <person name="Beckman K.B."/>
            <person name="Gohl D.M."/>
        </authorList>
    </citation>
    <scope>NUCLEOTIDE SEQUENCE</scope>
    <source>
        <strain evidence="9">Duluth1</strain>
        <tissue evidence="9">Whole animal</tissue>
    </source>
</reference>
<evidence type="ECO:0000256" key="5">
    <source>
        <dbReference type="ARBA" id="ARBA00022530"/>
    </source>
</evidence>
<keyword evidence="6 8" id="KW-0879">Wnt signaling pathway</keyword>
<reference evidence="9" key="2">
    <citation type="submission" date="2020-11" db="EMBL/GenBank/DDBJ databases">
        <authorList>
            <person name="McCartney M.A."/>
            <person name="Auch B."/>
            <person name="Kono T."/>
            <person name="Mallez S."/>
            <person name="Becker A."/>
            <person name="Gohl D.M."/>
            <person name="Silverstein K.A.T."/>
            <person name="Koren S."/>
            <person name="Bechman K.B."/>
            <person name="Herman A."/>
            <person name="Abrahante J.E."/>
            <person name="Garbe J."/>
        </authorList>
    </citation>
    <scope>NUCLEOTIDE SEQUENCE</scope>
    <source>
        <strain evidence="9">Duluth1</strain>
        <tissue evidence="9">Whole animal</tissue>
    </source>
</reference>
<dbReference type="GO" id="GO:0005109">
    <property type="term" value="F:frizzled binding"/>
    <property type="evidence" value="ECO:0007669"/>
    <property type="project" value="TreeGrafter"/>
</dbReference>
<evidence type="ECO:0000256" key="7">
    <source>
        <dbReference type="ARBA" id="ARBA00023157"/>
    </source>
</evidence>
<dbReference type="GO" id="GO:0060070">
    <property type="term" value="P:canonical Wnt signaling pathway"/>
    <property type="evidence" value="ECO:0007669"/>
    <property type="project" value="TreeGrafter"/>
</dbReference>
<evidence type="ECO:0000256" key="2">
    <source>
        <dbReference type="ARBA" id="ARBA00005683"/>
    </source>
</evidence>
<dbReference type="Pfam" id="PF00110">
    <property type="entry name" value="wnt"/>
    <property type="match status" value="1"/>
</dbReference>
<sequence length="197" mass="21819">MRMHHEQTLVTMMIVLTLCMDGVVGVKWLALFRNTEKVWPSAKECRKANGLTADQIKLCQQNVDLMGTVSIASAQGVDACQKQFFDRRWNCSTIAQVPTLTKELKRGTREQAFTYAIASASLTHSMARACSVGITTKCSCGKLPHEAPTGDFKWGGCGDDVEFGLRFSELFTAYHNDKMSKNKKTMMNSHNTAAGNK</sequence>
<protein>
    <recommendedName>
        <fullName evidence="8">Protein Wnt</fullName>
    </recommendedName>
</protein>
<keyword evidence="3 8" id="KW-0217">Developmental protein</keyword>
<comment type="caution">
    <text evidence="9">The sequence shown here is derived from an EMBL/GenBank/DDBJ whole genome shotgun (WGS) entry which is preliminary data.</text>
</comment>
<evidence type="ECO:0000313" key="9">
    <source>
        <dbReference type="EMBL" id="KAH3812477.1"/>
    </source>
</evidence>
<evidence type="ECO:0000256" key="8">
    <source>
        <dbReference type="RuleBase" id="RU003500"/>
    </source>
</evidence>
<dbReference type="AlphaFoldDB" id="A0A9D4GEE3"/>
<comment type="subcellular location">
    <subcellularLocation>
        <location evidence="1 8">Secreted</location>
        <location evidence="1 8">Extracellular space</location>
        <location evidence="1 8">Extracellular matrix</location>
    </subcellularLocation>
</comment>
<organism evidence="9 10">
    <name type="scientific">Dreissena polymorpha</name>
    <name type="common">Zebra mussel</name>
    <name type="synonym">Mytilus polymorpha</name>
    <dbReference type="NCBI Taxonomy" id="45954"/>
    <lineage>
        <taxon>Eukaryota</taxon>
        <taxon>Metazoa</taxon>
        <taxon>Spiralia</taxon>
        <taxon>Lophotrochozoa</taxon>
        <taxon>Mollusca</taxon>
        <taxon>Bivalvia</taxon>
        <taxon>Autobranchia</taxon>
        <taxon>Heteroconchia</taxon>
        <taxon>Euheterodonta</taxon>
        <taxon>Imparidentia</taxon>
        <taxon>Neoheterodontei</taxon>
        <taxon>Myida</taxon>
        <taxon>Dreissenoidea</taxon>
        <taxon>Dreissenidae</taxon>
        <taxon>Dreissena</taxon>
    </lineage>
</organism>
<evidence type="ECO:0000256" key="4">
    <source>
        <dbReference type="ARBA" id="ARBA00022525"/>
    </source>
</evidence>
<dbReference type="Proteomes" id="UP000828390">
    <property type="component" value="Unassembled WGS sequence"/>
</dbReference>
<dbReference type="GO" id="GO:0030182">
    <property type="term" value="P:neuron differentiation"/>
    <property type="evidence" value="ECO:0007669"/>
    <property type="project" value="TreeGrafter"/>
</dbReference>
<comment type="function">
    <text evidence="8">Ligand for members of the frizzled family of seven transmembrane receptors.</text>
</comment>
<keyword evidence="10" id="KW-1185">Reference proteome</keyword>
<dbReference type="EMBL" id="JAIWYP010000006">
    <property type="protein sequence ID" value="KAH3812477.1"/>
    <property type="molecule type" value="Genomic_DNA"/>
</dbReference>
<keyword evidence="4" id="KW-0964">Secreted</keyword>
<dbReference type="SMART" id="SM00097">
    <property type="entry name" value="WNT1"/>
    <property type="match status" value="1"/>
</dbReference>
<feature type="non-terminal residue" evidence="9">
    <location>
        <position position="1"/>
    </location>
</feature>
<dbReference type="GO" id="GO:0005125">
    <property type="term" value="F:cytokine activity"/>
    <property type="evidence" value="ECO:0007669"/>
    <property type="project" value="TreeGrafter"/>
</dbReference>
<evidence type="ECO:0000313" key="10">
    <source>
        <dbReference type="Proteomes" id="UP000828390"/>
    </source>
</evidence>
<gene>
    <name evidence="9" type="ORF">DPMN_140911</name>
</gene>
<dbReference type="PRINTS" id="PR01349">
    <property type="entry name" value="WNTPROTEIN"/>
</dbReference>
<evidence type="ECO:0000256" key="6">
    <source>
        <dbReference type="ARBA" id="ARBA00022687"/>
    </source>
</evidence>
<keyword evidence="5" id="KW-0272">Extracellular matrix</keyword>
<evidence type="ECO:0000256" key="1">
    <source>
        <dbReference type="ARBA" id="ARBA00004498"/>
    </source>
</evidence>
<comment type="similarity">
    <text evidence="2 8">Belongs to the Wnt family.</text>
</comment>
<dbReference type="PANTHER" id="PTHR12027:SF102">
    <property type="entry name" value="PROTEIN WNT"/>
    <property type="match status" value="1"/>
</dbReference>
<evidence type="ECO:0000256" key="3">
    <source>
        <dbReference type="ARBA" id="ARBA00022473"/>
    </source>
</evidence>
<dbReference type="GO" id="GO:0005615">
    <property type="term" value="C:extracellular space"/>
    <property type="evidence" value="ECO:0007669"/>
    <property type="project" value="TreeGrafter"/>
</dbReference>
<dbReference type="PANTHER" id="PTHR12027">
    <property type="entry name" value="WNT RELATED"/>
    <property type="match status" value="1"/>
</dbReference>